<comment type="function">
    <text evidence="12">Low-affinity potassium transport system. Interacts with Trk system potassium uptake protein TrkA.</text>
</comment>
<evidence type="ECO:0000256" key="11">
    <source>
        <dbReference type="ARBA" id="ARBA00023136"/>
    </source>
</evidence>
<dbReference type="InterPro" id="IPR003445">
    <property type="entry name" value="Cat_transpt"/>
</dbReference>
<dbReference type="NCBIfam" id="TIGR00933">
    <property type="entry name" value="2a38"/>
    <property type="match status" value="1"/>
</dbReference>
<keyword evidence="4 12" id="KW-1003">Cell membrane</keyword>
<evidence type="ECO:0000256" key="9">
    <source>
        <dbReference type="ARBA" id="ARBA00022989"/>
    </source>
</evidence>
<feature type="transmembrane region" description="Helical" evidence="14">
    <location>
        <begin position="44"/>
        <end position="64"/>
    </location>
</feature>
<feature type="binding site" evidence="13">
    <location>
        <position position="326"/>
    </location>
    <ligand>
        <name>K(+)</name>
        <dbReference type="ChEBI" id="CHEBI:29103"/>
    </ligand>
</feature>
<keyword evidence="16" id="KW-1185">Reference proteome</keyword>
<accession>A0A423Q0Z7</accession>
<organism evidence="15 16">
    <name type="scientific">Salinisphaera japonica YTM-1</name>
    <dbReference type="NCBI Taxonomy" id="1209778"/>
    <lineage>
        <taxon>Bacteria</taxon>
        <taxon>Pseudomonadati</taxon>
        <taxon>Pseudomonadota</taxon>
        <taxon>Gammaproteobacteria</taxon>
        <taxon>Salinisphaerales</taxon>
        <taxon>Salinisphaeraceae</taxon>
        <taxon>Salinisphaera</taxon>
    </lineage>
</organism>
<evidence type="ECO:0000256" key="13">
    <source>
        <dbReference type="PIRSR" id="PIRSR006247-1"/>
    </source>
</evidence>
<feature type="binding site" evidence="13">
    <location>
        <position position="442"/>
    </location>
    <ligand>
        <name>K(+)</name>
        <dbReference type="ChEBI" id="CHEBI:29103"/>
    </ligand>
</feature>
<dbReference type="InParanoid" id="A0A423Q0Z7"/>
<keyword evidence="9 14" id="KW-1133">Transmembrane helix</keyword>
<evidence type="ECO:0000313" key="16">
    <source>
        <dbReference type="Proteomes" id="UP000285310"/>
    </source>
</evidence>
<evidence type="ECO:0000313" key="15">
    <source>
        <dbReference type="EMBL" id="ROO31927.1"/>
    </source>
</evidence>
<gene>
    <name evidence="15" type="ORF">SAJA_01880</name>
</gene>
<feature type="transmembrane region" description="Helical" evidence="14">
    <location>
        <begin position="140"/>
        <end position="160"/>
    </location>
</feature>
<keyword evidence="13" id="KW-0479">Metal-binding</keyword>
<dbReference type="GO" id="GO:0046872">
    <property type="term" value="F:metal ion binding"/>
    <property type="evidence" value="ECO:0007669"/>
    <property type="project" value="UniProtKB-KW"/>
</dbReference>
<feature type="binding site" evidence="13">
    <location>
        <position position="119"/>
    </location>
    <ligand>
        <name>K(+)</name>
        <dbReference type="ChEBI" id="CHEBI:29103"/>
    </ligand>
</feature>
<comment type="similarity">
    <text evidence="2 12">Belongs to the TrkH potassium transport family.</text>
</comment>
<dbReference type="PIRSF" id="PIRSF006247">
    <property type="entry name" value="TrkH"/>
    <property type="match status" value="1"/>
</dbReference>
<protein>
    <recommendedName>
        <fullName evidence="12">Trk system potassium uptake protein</fullName>
    </recommendedName>
</protein>
<evidence type="ECO:0000256" key="7">
    <source>
        <dbReference type="ARBA" id="ARBA00022692"/>
    </source>
</evidence>
<evidence type="ECO:0000256" key="10">
    <source>
        <dbReference type="ARBA" id="ARBA00023065"/>
    </source>
</evidence>
<dbReference type="PANTHER" id="PTHR32024">
    <property type="entry name" value="TRK SYSTEM POTASSIUM UPTAKE PROTEIN TRKG-RELATED"/>
    <property type="match status" value="1"/>
</dbReference>
<keyword evidence="7 14" id="KW-0812">Transmembrane</keyword>
<dbReference type="Pfam" id="PF02386">
    <property type="entry name" value="TrkH"/>
    <property type="match status" value="1"/>
</dbReference>
<evidence type="ECO:0000256" key="2">
    <source>
        <dbReference type="ARBA" id="ARBA00009137"/>
    </source>
</evidence>
<feature type="binding site" evidence="13">
    <location>
        <position position="228"/>
    </location>
    <ligand>
        <name>K(+)</name>
        <dbReference type="ChEBI" id="CHEBI:29103"/>
    </ligand>
</feature>
<feature type="transmembrane region" description="Helical" evidence="14">
    <location>
        <begin position="400"/>
        <end position="423"/>
    </location>
</feature>
<dbReference type="RefSeq" id="WP_123656955.1">
    <property type="nucleotide sequence ID" value="NZ_AYKG01000003.1"/>
</dbReference>
<evidence type="ECO:0000256" key="4">
    <source>
        <dbReference type="ARBA" id="ARBA00022475"/>
    </source>
</evidence>
<dbReference type="InterPro" id="IPR004772">
    <property type="entry name" value="TrkH"/>
</dbReference>
<keyword evidence="5 12" id="KW-0997">Cell inner membrane</keyword>
<reference evidence="15 16" key="1">
    <citation type="submission" date="2013-10" db="EMBL/GenBank/DDBJ databases">
        <title>Salinisphaera japonica YTM-1 Genome Sequencing.</title>
        <authorList>
            <person name="Lai Q."/>
            <person name="Li C."/>
            <person name="Shao Z."/>
        </authorList>
    </citation>
    <scope>NUCLEOTIDE SEQUENCE [LARGE SCALE GENOMIC DNA]</scope>
    <source>
        <strain evidence="15 16">YTM-1</strain>
    </source>
</reference>
<sequence>MIDGEFNYRYAGVQRVLGILLMIFSVSMLLPVAVGALYGDGELAAFVIGFAVTLATGFMAWAPTRQVRRELKIRDGFLVVVLFWMVLSLFGAIPLWLAVRPDMSFTEATFEAVSGLTTTGATVLVGLDTLPHAILFWRVLLHWMGGMGIIVLAVAVLPMLGVGGMQLYRAETPGPIKDSKLTPRIRETAKALWYLYVSLTLISALLFWAAGTSVFDAVGNAFSSIATGGFANHDLSLGYHGSAAIELVAIISMLAGSVSFGMHFMVWRNADPRIYWRDSETRTFVIMILAATTIATVVLMVAGTYVGLGDAVIKSLFQVLSIGTTTGFTTTDYSIWPSFLPMFLLLGGFVGGCAGSTTGGMKVVRSILLAKQGVREISRLVHPNAEIPIKMGQKVIPDRVVQAVWGFFAVYVTVFVLMFLILLSTGLSELTAFSAVAATINNIGPGLGEVSSNMASIPAAGKWTLCLSMLLGRLEVFTLLVILTPAFWRR</sequence>
<evidence type="ECO:0000256" key="8">
    <source>
        <dbReference type="ARBA" id="ARBA00022958"/>
    </source>
</evidence>
<dbReference type="AlphaFoldDB" id="A0A423Q0Z7"/>
<feature type="transmembrane region" description="Helical" evidence="14">
    <location>
        <begin position="76"/>
        <end position="97"/>
    </location>
</feature>
<dbReference type="Proteomes" id="UP000285310">
    <property type="component" value="Unassembled WGS sequence"/>
</dbReference>
<keyword evidence="6 12" id="KW-0633">Potassium transport</keyword>
<evidence type="ECO:0000256" key="3">
    <source>
        <dbReference type="ARBA" id="ARBA00022448"/>
    </source>
</evidence>
<proteinExistence type="inferred from homology"/>
<name>A0A423Q0Z7_9GAMM</name>
<evidence type="ECO:0000256" key="12">
    <source>
        <dbReference type="PIRNR" id="PIRNR006247"/>
    </source>
</evidence>
<feature type="transmembrane region" description="Helical" evidence="14">
    <location>
        <begin position="243"/>
        <end position="264"/>
    </location>
</feature>
<dbReference type="OrthoDB" id="9810952at2"/>
<keyword evidence="8 12" id="KW-0630">Potassium</keyword>
<dbReference type="PANTHER" id="PTHR32024:SF2">
    <property type="entry name" value="TRK SYSTEM POTASSIUM UPTAKE PROTEIN TRKG-RELATED"/>
    <property type="match status" value="1"/>
</dbReference>
<feature type="binding site" evidence="13">
    <location>
        <position position="118"/>
    </location>
    <ligand>
        <name>K(+)</name>
        <dbReference type="ChEBI" id="CHEBI:29103"/>
    </ligand>
</feature>
<feature type="transmembrane region" description="Helical" evidence="14">
    <location>
        <begin position="16"/>
        <end position="38"/>
    </location>
</feature>
<feature type="transmembrane region" description="Helical" evidence="14">
    <location>
        <begin position="284"/>
        <end position="308"/>
    </location>
</feature>
<keyword evidence="11 12" id="KW-0472">Membrane</keyword>
<dbReference type="EMBL" id="AYKG01000003">
    <property type="protein sequence ID" value="ROO31927.1"/>
    <property type="molecule type" value="Genomic_DNA"/>
</dbReference>
<feature type="transmembrane region" description="Helical" evidence="14">
    <location>
        <begin position="191"/>
        <end position="210"/>
    </location>
</feature>
<feature type="transmembrane region" description="Helical" evidence="14">
    <location>
        <begin position="470"/>
        <end position="488"/>
    </location>
</feature>
<evidence type="ECO:0000256" key="1">
    <source>
        <dbReference type="ARBA" id="ARBA00004429"/>
    </source>
</evidence>
<dbReference type="FunCoup" id="A0A423Q0Z7">
    <property type="interactions" value="155"/>
</dbReference>
<comment type="subcellular location">
    <subcellularLocation>
        <location evidence="1 12">Cell inner membrane</location>
        <topology evidence="1 12">Multi-pass membrane protein</topology>
    </subcellularLocation>
</comment>
<feature type="transmembrane region" description="Helical" evidence="14">
    <location>
        <begin position="335"/>
        <end position="355"/>
    </location>
</feature>
<comment type="caution">
    <text evidence="15">The sequence shown here is derived from an EMBL/GenBank/DDBJ whole genome shotgun (WGS) entry which is preliminary data.</text>
</comment>
<evidence type="ECO:0000256" key="6">
    <source>
        <dbReference type="ARBA" id="ARBA00022538"/>
    </source>
</evidence>
<feature type="binding site" evidence="13">
    <location>
        <position position="325"/>
    </location>
    <ligand>
        <name>K(+)</name>
        <dbReference type="ChEBI" id="CHEBI:29103"/>
    </ligand>
</feature>
<evidence type="ECO:0000256" key="14">
    <source>
        <dbReference type="SAM" id="Phobius"/>
    </source>
</evidence>
<keyword evidence="10 12" id="KW-0406">Ion transport</keyword>
<evidence type="ECO:0000256" key="5">
    <source>
        <dbReference type="ARBA" id="ARBA00022519"/>
    </source>
</evidence>
<keyword evidence="3 12" id="KW-0813">Transport</keyword>
<dbReference type="GO" id="GO:0015379">
    <property type="term" value="F:potassium:chloride symporter activity"/>
    <property type="evidence" value="ECO:0007669"/>
    <property type="project" value="InterPro"/>
</dbReference>
<dbReference type="GO" id="GO:0005886">
    <property type="term" value="C:plasma membrane"/>
    <property type="evidence" value="ECO:0007669"/>
    <property type="project" value="UniProtKB-SubCell"/>
</dbReference>